<dbReference type="STRING" id="34506.A0A090LSA4"/>
<reference evidence="15" key="2">
    <citation type="submission" date="2020-12" db="UniProtKB">
        <authorList>
            <consortium name="WormBaseParasite"/>
        </authorList>
    </citation>
    <scope>IDENTIFICATION</scope>
</reference>
<feature type="transmembrane region" description="Helical" evidence="11">
    <location>
        <begin position="343"/>
        <end position="361"/>
    </location>
</feature>
<evidence type="ECO:0000256" key="11">
    <source>
        <dbReference type="SAM" id="Phobius"/>
    </source>
</evidence>
<keyword evidence="3 10" id="KW-0812">Transmembrane</keyword>
<gene>
    <name evidence="13 15 16" type="ORF">SRAE_X000041900</name>
</gene>
<feature type="transmembrane region" description="Helical" evidence="11">
    <location>
        <begin position="381"/>
        <end position="400"/>
    </location>
</feature>
<feature type="transmembrane region" description="Helical" evidence="11">
    <location>
        <begin position="72"/>
        <end position="98"/>
    </location>
</feature>
<evidence type="ECO:0000313" key="16">
    <source>
        <dbReference type="WormBase" id="SRAE_X000041900"/>
    </source>
</evidence>
<evidence type="ECO:0000256" key="5">
    <source>
        <dbReference type="ARBA" id="ARBA00023040"/>
    </source>
</evidence>
<evidence type="ECO:0000256" key="8">
    <source>
        <dbReference type="ARBA" id="ARBA00023180"/>
    </source>
</evidence>
<name>A0A090LSA4_STRRB</name>
<keyword evidence="14" id="KW-1185">Reference proteome</keyword>
<keyword evidence="9 10" id="KW-0807">Transducer</keyword>
<evidence type="ECO:0000313" key="14">
    <source>
        <dbReference type="Proteomes" id="UP000035682"/>
    </source>
</evidence>
<keyword evidence="4 11" id="KW-1133">Transmembrane helix</keyword>
<dbReference type="Gene3D" id="1.20.1070.10">
    <property type="entry name" value="Rhodopsin 7-helix transmembrane proteins"/>
    <property type="match status" value="1"/>
</dbReference>
<dbReference type="RefSeq" id="XP_024510288.1">
    <property type="nucleotide sequence ID" value="XM_024644761.1"/>
</dbReference>
<reference evidence="13 14" key="1">
    <citation type="submission" date="2014-09" db="EMBL/GenBank/DDBJ databases">
        <authorList>
            <person name="Martin A.A."/>
        </authorList>
    </citation>
    <scope>NUCLEOTIDE SEQUENCE</scope>
    <source>
        <strain evidence="14">ED321</strain>
        <strain evidence="13">ED321 Heterogonic</strain>
    </source>
</reference>
<dbReference type="PROSITE" id="PS00237">
    <property type="entry name" value="G_PROTEIN_RECEP_F1_1"/>
    <property type="match status" value="1"/>
</dbReference>
<keyword evidence="5 10" id="KW-0297">G-protein coupled receptor</keyword>
<dbReference type="AlphaFoldDB" id="A0A090LSA4"/>
<accession>A0A090LSA4</accession>
<dbReference type="SMART" id="SM01381">
    <property type="entry name" value="7TM_GPCR_Srsx"/>
    <property type="match status" value="1"/>
</dbReference>
<dbReference type="CTD" id="36383472"/>
<dbReference type="GO" id="GO:1903894">
    <property type="term" value="P:regulation of IRE1-mediated unfolded protein response"/>
    <property type="evidence" value="ECO:0007669"/>
    <property type="project" value="EnsemblMetazoa"/>
</dbReference>
<evidence type="ECO:0000256" key="7">
    <source>
        <dbReference type="ARBA" id="ARBA00023170"/>
    </source>
</evidence>
<keyword evidence="6 11" id="KW-0472">Membrane</keyword>
<dbReference type="SUPFAM" id="SSF81321">
    <property type="entry name" value="Family A G protein-coupled receptor-like"/>
    <property type="match status" value="1"/>
</dbReference>
<feature type="transmembrane region" description="Helical" evidence="11">
    <location>
        <begin position="192"/>
        <end position="215"/>
    </location>
</feature>
<comment type="subcellular location">
    <subcellularLocation>
        <location evidence="1">Cell membrane</location>
        <topology evidence="1">Multi-pass membrane protein</topology>
    </subcellularLocation>
</comment>
<evidence type="ECO:0000256" key="2">
    <source>
        <dbReference type="ARBA" id="ARBA00022475"/>
    </source>
</evidence>
<dbReference type="WormBase" id="SRAE_X000041900">
    <property type="protein sequence ID" value="SRP08594"/>
    <property type="gene ID" value="WBGene00265978"/>
</dbReference>
<dbReference type="InterPro" id="IPR017452">
    <property type="entry name" value="GPCR_Rhodpsn_7TM"/>
</dbReference>
<dbReference type="GO" id="GO:0004989">
    <property type="term" value="F:octopamine receptor activity"/>
    <property type="evidence" value="ECO:0007669"/>
    <property type="project" value="EnsemblMetazoa"/>
</dbReference>
<evidence type="ECO:0000256" key="1">
    <source>
        <dbReference type="ARBA" id="ARBA00004651"/>
    </source>
</evidence>
<keyword evidence="8" id="KW-0325">Glycoprotein</keyword>
<sequence>MKLTTETMVVEDEIFPKCDPSDSPWPSCLSVTTAMITIVFMLVVMLMIILGNTLVVLTVYNDQKLRTQRQNWLIVSLAIADLLVGLLVMPLTTAYEIIGAWKLGEILCEIWLALDVLFVTASILHICIISLDRYWSVTQPLKYPHNRTPLRMFLMIGIAWSVSLIICLPPIFGWRTQRKKESCALSDDVGYVLYSSLGSFFIPVIVLMFVYWKIYNITKHHSRQRIKEHERTDKTLIQFQDSQKNYSTATVKILKPINTSSEDKMDDDNNKNDLEVITDETNRNIVEDDNDTVRKKWLLSLMSNKKTTKLYLSLDKSKDSKQEFVQNNAGKRKRLLKAKERQATMLLGLILAAFIGSWLPFFTMYVLQAFGLKTPDLIFKFFFWLGYCNSGINPVIYTIFNKEFKRALNRQLKKYHQTILRFKESCFFGR</sequence>
<feature type="transmembrane region" description="Helical" evidence="11">
    <location>
        <begin position="152"/>
        <end position="172"/>
    </location>
</feature>
<dbReference type="GO" id="GO:0045824">
    <property type="term" value="P:negative regulation of innate immune response"/>
    <property type="evidence" value="ECO:0007669"/>
    <property type="project" value="EnsemblMetazoa"/>
</dbReference>
<feature type="transmembrane region" description="Helical" evidence="11">
    <location>
        <begin position="34"/>
        <end position="60"/>
    </location>
</feature>
<feature type="transmembrane region" description="Helical" evidence="11">
    <location>
        <begin position="110"/>
        <end position="131"/>
    </location>
</feature>
<dbReference type="PANTHER" id="PTHR24248">
    <property type="entry name" value="ADRENERGIC RECEPTOR-RELATED G-PROTEIN COUPLED RECEPTOR"/>
    <property type="match status" value="1"/>
</dbReference>
<dbReference type="PANTHER" id="PTHR24248:SF174">
    <property type="entry name" value="TYRAMINE_OCTOPAMINE RECEPTOR"/>
    <property type="match status" value="1"/>
</dbReference>
<keyword evidence="7 10" id="KW-0675">Receptor</keyword>
<dbReference type="GeneID" id="36383472"/>
<dbReference type="PRINTS" id="PR00237">
    <property type="entry name" value="GPCRRHODOPSN"/>
</dbReference>
<evidence type="ECO:0000256" key="4">
    <source>
        <dbReference type="ARBA" id="ARBA00022989"/>
    </source>
</evidence>
<dbReference type="WBParaSite" id="SRAE_X000041900.1">
    <property type="protein sequence ID" value="SRAE_X000041900.1"/>
    <property type="gene ID" value="WBGene00265978"/>
</dbReference>
<keyword evidence="2" id="KW-1003">Cell membrane</keyword>
<dbReference type="Pfam" id="PF00001">
    <property type="entry name" value="7tm_1"/>
    <property type="match status" value="1"/>
</dbReference>
<dbReference type="PROSITE" id="PS50262">
    <property type="entry name" value="G_PROTEIN_RECEP_F1_2"/>
    <property type="match status" value="1"/>
</dbReference>
<dbReference type="EMBL" id="LN609530">
    <property type="protein sequence ID" value="CEF71092.1"/>
    <property type="molecule type" value="Genomic_DNA"/>
</dbReference>
<protein>
    <submittedName>
        <fullName evidence="13">G protein-coupled receptor, rhodopsin-like family and GPCR, rhodopsin-like, 7TM domain-containing protein</fullName>
    </submittedName>
</protein>
<evidence type="ECO:0000256" key="10">
    <source>
        <dbReference type="RuleBase" id="RU000688"/>
    </source>
</evidence>
<comment type="similarity">
    <text evidence="10">Belongs to the G-protein coupled receptor 1 family.</text>
</comment>
<evidence type="ECO:0000256" key="6">
    <source>
        <dbReference type="ARBA" id="ARBA00023136"/>
    </source>
</evidence>
<dbReference type="GO" id="GO:0071927">
    <property type="term" value="P:octopamine signaling pathway"/>
    <property type="evidence" value="ECO:0007669"/>
    <property type="project" value="EnsemblMetazoa"/>
</dbReference>
<dbReference type="Proteomes" id="UP000035682">
    <property type="component" value="Unplaced"/>
</dbReference>
<dbReference type="FunFam" id="1.20.1070.10:FF:000420">
    <property type="entry name" value="OCTopamine Receptor (GPCR)"/>
    <property type="match status" value="1"/>
</dbReference>
<evidence type="ECO:0000259" key="12">
    <source>
        <dbReference type="PROSITE" id="PS50262"/>
    </source>
</evidence>
<dbReference type="OrthoDB" id="5951059at2759"/>
<evidence type="ECO:0000313" key="15">
    <source>
        <dbReference type="WBParaSite" id="SRAE_X000041900.1"/>
    </source>
</evidence>
<dbReference type="OMA" id="PIFGWRP"/>
<evidence type="ECO:0000256" key="9">
    <source>
        <dbReference type="ARBA" id="ARBA00023224"/>
    </source>
</evidence>
<evidence type="ECO:0000313" key="13">
    <source>
        <dbReference type="EMBL" id="CEF71092.1"/>
    </source>
</evidence>
<dbReference type="CDD" id="cd15059">
    <property type="entry name" value="7tmA_alpha2_AR"/>
    <property type="match status" value="1"/>
</dbReference>
<dbReference type="InterPro" id="IPR000276">
    <property type="entry name" value="GPCR_Rhodpsn"/>
</dbReference>
<dbReference type="GO" id="GO:0005886">
    <property type="term" value="C:plasma membrane"/>
    <property type="evidence" value="ECO:0007669"/>
    <property type="project" value="UniProtKB-SubCell"/>
</dbReference>
<proteinExistence type="inferred from homology"/>
<feature type="domain" description="G-protein coupled receptors family 1 profile" evidence="12">
    <location>
        <begin position="51"/>
        <end position="397"/>
    </location>
</feature>
<organism evidence="13">
    <name type="scientific">Strongyloides ratti</name>
    <name type="common">Parasitic roundworm</name>
    <dbReference type="NCBI Taxonomy" id="34506"/>
    <lineage>
        <taxon>Eukaryota</taxon>
        <taxon>Metazoa</taxon>
        <taxon>Ecdysozoa</taxon>
        <taxon>Nematoda</taxon>
        <taxon>Chromadorea</taxon>
        <taxon>Rhabditida</taxon>
        <taxon>Tylenchina</taxon>
        <taxon>Panagrolaimomorpha</taxon>
        <taxon>Strongyloidoidea</taxon>
        <taxon>Strongyloididae</taxon>
        <taxon>Strongyloides</taxon>
    </lineage>
</organism>
<evidence type="ECO:0000256" key="3">
    <source>
        <dbReference type="ARBA" id="ARBA00022692"/>
    </source>
</evidence>